<evidence type="ECO:0000313" key="2">
    <source>
        <dbReference type="Proteomes" id="UP000318995"/>
    </source>
</evidence>
<gene>
    <name evidence="1" type="ORF">Pla111_01520</name>
</gene>
<accession>A0A5C5WBU8</accession>
<proteinExistence type="predicted"/>
<sequence>MNATLPEARAACGNRIEDARRLLASGYTVAADCTARVGLERSVWRIVDKAGLWADVRPYIGCGPALHALRVKRFLSDDVKRETGELYADLSRVVHGARVTKERALELLERVVVQNDRLRTIRARMK</sequence>
<reference evidence="1 2" key="1">
    <citation type="submission" date="2019-02" db="EMBL/GenBank/DDBJ databases">
        <title>Deep-cultivation of Planctomycetes and their phenomic and genomic characterization uncovers novel biology.</title>
        <authorList>
            <person name="Wiegand S."/>
            <person name="Jogler M."/>
            <person name="Boedeker C."/>
            <person name="Pinto D."/>
            <person name="Vollmers J."/>
            <person name="Rivas-Marin E."/>
            <person name="Kohn T."/>
            <person name="Peeters S.H."/>
            <person name="Heuer A."/>
            <person name="Rast P."/>
            <person name="Oberbeckmann S."/>
            <person name="Bunk B."/>
            <person name="Jeske O."/>
            <person name="Meyerdierks A."/>
            <person name="Storesund J.E."/>
            <person name="Kallscheuer N."/>
            <person name="Luecker S."/>
            <person name="Lage O.M."/>
            <person name="Pohl T."/>
            <person name="Merkel B.J."/>
            <person name="Hornburger P."/>
            <person name="Mueller R.-W."/>
            <person name="Bruemmer F."/>
            <person name="Labrenz M."/>
            <person name="Spormann A.M."/>
            <person name="Op Den Camp H."/>
            <person name="Overmann J."/>
            <person name="Amann R."/>
            <person name="Jetten M.S.M."/>
            <person name="Mascher T."/>
            <person name="Medema M.H."/>
            <person name="Devos D.P."/>
            <person name="Kaster A.-K."/>
            <person name="Ovreas L."/>
            <person name="Rohde M."/>
            <person name="Galperin M.Y."/>
            <person name="Jogler C."/>
        </authorList>
    </citation>
    <scope>NUCLEOTIDE SEQUENCE [LARGE SCALE GENOMIC DNA]</scope>
    <source>
        <strain evidence="1 2">Pla111</strain>
    </source>
</reference>
<dbReference type="Proteomes" id="UP000318995">
    <property type="component" value="Unassembled WGS sequence"/>
</dbReference>
<keyword evidence="2" id="KW-1185">Reference proteome</keyword>
<dbReference type="AlphaFoldDB" id="A0A5C5WBU8"/>
<protein>
    <submittedName>
        <fullName evidence="1">Uncharacterized protein</fullName>
    </submittedName>
</protein>
<name>A0A5C5WBU8_9BACT</name>
<organism evidence="1 2">
    <name type="scientific">Botrimarina hoheduenensis</name>
    <dbReference type="NCBI Taxonomy" id="2528000"/>
    <lineage>
        <taxon>Bacteria</taxon>
        <taxon>Pseudomonadati</taxon>
        <taxon>Planctomycetota</taxon>
        <taxon>Planctomycetia</taxon>
        <taxon>Pirellulales</taxon>
        <taxon>Lacipirellulaceae</taxon>
        <taxon>Botrimarina</taxon>
    </lineage>
</organism>
<comment type="caution">
    <text evidence="1">The sequence shown here is derived from an EMBL/GenBank/DDBJ whole genome shotgun (WGS) entry which is preliminary data.</text>
</comment>
<evidence type="ECO:0000313" key="1">
    <source>
        <dbReference type="EMBL" id="TWT48386.1"/>
    </source>
</evidence>
<dbReference type="RefSeq" id="WP_146570422.1">
    <property type="nucleotide sequence ID" value="NZ_SJPH01000001.1"/>
</dbReference>
<dbReference type="EMBL" id="SJPH01000001">
    <property type="protein sequence ID" value="TWT48386.1"/>
    <property type="molecule type" value="Genomic_DNA"/>
</dbReference>